<dbReference type="AlphaFoldDB" id="A0A1H2K5X5"/>
<comment type="catalytic activity">
    <reaction evidence="5">
        <text>a 2'-deoxyadenosine in DNA + S-adenosyl-L-methionine = an N(6)-methyl-2'-deoxyadenosine in DNA + S-adenosyl-L-homocysteine + H(+)</text>
        <dbReference type="Rhea" id="RHEA:15197"/>
        <dbReference type="Rhea" id="RHEA-COMP:12418"/>
        <dbReference type="Rhea" id="RHEA-COMP:12419"/>
        <dbReference type="ChEBI" id="CHEBI:15378"/>
        <dbReference type="ChEBI" id="CHEBI:57856"/>
        <dbReference type="ChEBI" id="CHEBI:59789"/>
        <dbReference type="ChEBI" id="CHEBI:90615"/>
        <dbReference type="ChEBI" id="CHEBI:90616"/>
        <dbReference type="EC" id="2.1.1.72"/>
    </reaction>
</comment>
<reference evidence="8" key="1">
    <citation type="submission" date="2016-10" db="EMBL/GenBank/DDBJ databases">
        <authorList>
            <person name="Varghese N."/>
            <person name="Submissions S."/>
        </authorList>
    </citation>
    <scope>NUCLEOTIDE SEQUENCE [LARGE SCALE GENOMIC DNA]</scope>
    <source>
        <strain evidence="8">DSM 3384</strain>
    </source>
</reference>
<dbReference type="GO" id="GO:0032259">
    <property type="term" value="P:methylation"/>
    <property type="evidence" value="ECO:0007669"/>
    <property type="project" value="UniProtKB-KW"/>
</dbReference>
<evidence type="ECO:0000256" key="5">
    <source>
        <dbReference type="ARBA" id="ARBA00047942"/>
    </source>
</evidence>
<dbReference type="EC" id="2.1.1.72" evidence="1"/>
<evidence type="ECO:0000256" key="2">
    <source>
        <dbReference type="ARBA" id="ARBA00022603"/>
    </source>
</evidence>
<feature type="domain" description="Type II methyltransferase M.TaqI-like" evidence="6">
    <location>
        <begin position="407"/>
        <end position="559"/>
    </location>
</feature>
<dbReference type="InterPro" id="IPR011639">
    <property type="entry name" value="MethylTrfase_TaqI-like_dom"/>
</dbReference>
<dbReference type="PROSITE" id="PS00092">
    <property type="entry name" value="N6_MTASE"/>
    <property type="match status" value="1"/>
</dbReference>
<dbReference type="PANTHER" id="PTHR33841">
    <property type="entry name" value="DNA METHYLTRANSFERASE YEEA-RELATED"/>
    <property type="match status" value="1"/>
</dbReference>
<dbReference type="CDD" id="cd02440">
    <property type="entry name" value="AdoMet_MTases"/>
    <property type="match status" value="1"/>
</dbReference>
<evidence type="ECO:0000256" key="4">
    <source>
        <dbReference type="ARBA" id="ARBA00022691"/>
    </source>
</evidence>
<dbReference type="GO" id="GO:0003676">
    <property type="term" value="F:nucleic acid binding"/>
    <property type="evidence" value="ECO:0007669"/>
    <property type="project" value="InterPro"/>
</dbReference>
<evidence type="ECO:0000256" key="1">
    <source>
        <dbReference type="ARBA" id="ARBA00011900"/>
    </source>
</evidence>
<dbReference type="Pfam" id="PF07669">
    <property type="entry name" value="Eco57I"/>
    <property type="match status" value="1"/>
</dbReference>
<dbReference type="GO" id="GO:0006304">
    <property type="term" value="P:DNA modification"/>
    <property type="evidence" value="ECO:0007669"/>
    <property type="project" value="InterPro"/>
</dbReference>
<proteinExistence type="predicted"/>
<accession>A0A1H2K5X5</accession>
<dbReference type="PRINTS" id="PR00507">
    <property type="entry name" value="N12N6MTFRASE"/>
</dbReference>
<evidence type="ECO:0000256" key="3">
    <source>
        <dbReference type="ARBA" id="ARBA00022679"/>
    </source>
</evidence>
<dbReference type="InterPro" id="IPR002052">
    <property type="entry name" value="DNA_methylase_N6_adenine_CS"/>
</dbReference>
<dbReference type="Gene3D" id="3.40.50.150">
    <property type="entry name" value="Vaccinia Virus protein VP39"/>
    <property type="match status" value="1"/>
</dbReference>
<evidence type="ECO:0000259" key="6">
    <source>
        <dbReference type="Pfam" id="PF07669"/>
    </source>
</evidence>
<dbReference type="PANTHER" id="PTHR33841:SF1">
    <property type="entry name" value="DNA METHYLTRANSFERASE A"/>
    <property type="match status" value="1"/>
</dbReference>
<dbReference type="SUPFAM" id="SSF53335">
    <property type="entry name" value="S-adenosyl-L-methionine-dependent methyltransferases"/>
    <property type="match status" value="1"/>
</dbReference>
<dbReference type="InterPro" id="IPR050953">
    <property type="entry name" value="N4_N6_ade-DNA_methylase"/>
</dbReference>
<keyword evidence="3" id="KW-0808">Transferase</keyword>
<dbReference type="EMBL" id="FNLL01000021">
    <property type="protein sequence ID" value="SDU63871.1"/>
    <property type="molecule type" value="Genomic_DNA"/>
</dbReference>
<evidence type="ECO:0000313" key="7">
    <source>
        <dbReference type="EMBL" id="SDU63871.1"/>
    </source>
</evidence>
<evidence type="ECO:0000313" key="8">
    <source>
        <dbReference type="Proteomes" id="UP000199608"/>
    </source>
</evidence>
<organism evidence="7 8">
    <name type="scientific">Desulfobacula phenolica</name>
    <dbReference type="NCBI Taxonomy" id="90732"/>
    <lineage>
        <taxon>Bacteria</taxon>
        <taxon>Pseudomonadati</taxon>
        <taxon>Thermodesulfobacteriota</taxon>
        <taxon>Desulfobacteria</taxon>
        <taxon>Desulfobacterales</taxon>
        <taxon>Desulfobacteraceae</taxon>
        <taxon>Desulfobacula</taxon>
    </lineage>
</organism>
<keyword evidence="8" id="KW-1185">Reference proteome</keyword>
<gene>
    <name evidence="7" type="ORF">SAMN04487931_12113</name>
</gene>
<dbReference type="GO" id="GO:0009007">
    <property type="term" value="F:site-specific DNA-methyltransferase (adenine-specific) activity"/>
    <property type="evidence" value="ECO:0007669"/>
    <property type="project" value="UniProtKB-EC"/>
</dbReference>
<dbReference type="RefSeq" id="WP_092238432.1">
    <property type="nucleotide sequence ID" value="NZ_FNLL01000021.1"/>
</dbReference>
<keyword evidence="4" id="KW-0949">S-adenosyl-L-methionine</keyword>
<name>A0A1H2K5X5_9BACT</name>
<protein>
    <recommendedName>
        <fullName evidence="1">site-specific DNA-methyltransferase (adenine-specific)</fullName>
        <ecNumber evidence="1">2.1.1.72</ecNumber>
    </recommendedName>
</protein>
<dbReference type="Proteomes" id="UP000199608">
    <property type="component" value="Unassembled WGS sequence"/>
</dbReference>
<dbReference type="InterPro" id="IPR029063">
    <property type="entry name" value="SAM-dependent_MTases_sf"/>
</dbReference>
<keyword evidence="2 7" id="KW-0489">Methyltransferase</keyword>
<sequence>MTSNNSQNSFNILLEKFEMISEGYKSPSLLLPNDLHLSDGDKIILEQAGKYNVDAVYVRQFNDGRNPIPQIYIYDFIKNPRKDNEITELYRKIWNSGHVPLIFLFFRTEIQILTCLKQPDFDPKTGNLSYSLFEKIHLASKAKKELDKFKQLSARRFDNGSFWTDSKYKSKFSLKETAYIKLLTELKTAKRDIIKKEILDENLTKKLLVMSILVKYLEEREDKDGNKVFPKRFFVKFSNGEDNFLDVLRKKGGCLRLFDELSSKNSFNGEIFAWNGKKEREQLAEADLNSFADFFEGRLDNGQYTFWRLYSFNDLPIELISNIYEEFLDKKAGVVYTPPYLVNLLIDELLPLSDFEKKEFKVLDPACGSGIFLVAAYKRMIQWWKIRNNWAKPDSQNLDELKKILKNNIFGVDIHEEAVRLTFFSISLVLLDELSPKVIWENLKFDNLIGNNFISIDFFELIEKDLLKPEFDLIVGNPPFESKLTDTAAKIENKRRRTYPKLLDNQIALLFLDQSITLCKKNASLCLIMPSGHFLYNTNAADFRTYFLNNYHVPQLIDFTFLSQVLFESANVPVTAVFAKNQKPDETDILHVTVRRTKPAKEKLYFELDHYDFHKVPFKDALKSRLVWKANLLGGGRLRQLLDRLEPIRNFGTFLSEKEQNEGWKIAEGFIVGNEDKIDTLVRLKEKVPELTDDENLKLQELEKKFQPAEYLTGKKTLPTDAFTEDGINDSEIYKLENKYFYRSSKKNKEIFQAPHLLIKEGVSESSIPVIFREDDLSFRHEIIGIHAPNQADALKRIEKRFKNNRTYLFHVAGFSSRYMITRATAILKNDIECLPYPEDEAELNISDLERILMDDVLDYMLDFRRKGENADSEKPVTQGQLKQFSSVYCKVLNSVYKNLKPYHYFETKSYICFPFYFDDPSSIALQKTKGLEDDLDELIKNNVNSNSRIIRMLRIYENNIIYLIKPKQTRYWLRSVAIRDADETFSDLVTQGF</sequence>